<organism evidence="2 3">
    <name type="scientific">Hyaloscypha bicolor E</name>
    <dbReference type="NCBI Taxonomy" id="1095630"/>
    <lineage>
        <taxon>Eukaryota</taxon>
        <taxon>Fungi</taxon>
        <taxon>Dikarya</taxon>
        <taxon>Ascomycota</taxon>
        <taxon>Pezizomycotina</taxon>
        <taxon>Leotiomycetes</taxon>
        <taxon>Helotiales</taxon>
        <taxon>Hyaloscyphaceae</taxon>
        <taxon>Hyaloscypha</taxon>
        <taxon>Hyaloscypha bicolor</taxon>
    </lineage>
</organism>
<dbReference type="STRING" id="1095630.A0A2J6T9U8"/>
<evidence type="ECO:0000313" key="2">
    <source>
        <dbReference type="EMBL" id="PMD59804.1"/>
    </source>
</evidence>
<reference evidence="2 3" key="1">
    <citation type="submission" date="2016-04" db="EMBL/GenBank/DDBJ databases">
        <title>A degradative enzymes factory behind the ericoid mycorrhizal symbiosis.</title>
        <authorList>
            <consortium name="DOE Joint Genome Institute"/>
            <person name="Martino E."/>
            <person name="Morin E."/>
            <person name="Grelet G."/>
            <person name="Kuo A."/>
            <person name="Kohler A."/>
            <person name="Daghino S."/>
            <person name="Barry K."/>
            <person name="Choi C."/>
            <person name="Cichocki N."/>
            <person name="Clum A."/>
            <person name="Copeland A."/>
            <person name="Hainaut M."/>
            <person name="Haridas S."/>
            <person name="Labutti K."/>
            <person name="Lindquist E."/>
            <person name="Lipzen A."/>
            <person name="Khouja H.-R."/>
            <person name="Murat C."/>
            <person name="Ohm R."/>
            <person name="Olson A."/>
            <person name="Spatafora J."/>
            <person name="Veneault-Fourrey C."/>
            <person name="Henrissat B."/>
            <person name="Grigoriev I."/>
            <person name="Martin F."/>
            <person name="Perotto S."/>
        </authorList>
    </citation>
    <scope>NUCLEOTIDE SEQUENCE [LARGE SCALE GENOMIC DNA]</scope>
    <source>
        <strain evidence="2 3">E</strain>
    </source>
</reference>
<protein>
    <submittedName>
        <fullName evidence="2">Uncharacterized protein</fullName>
    </submittedName>
</protein>
<accession>A0A2J6T9U8</accession>
<evidence type="ECO:0000313" key="3">
    <source>
        <dbReference type="Proteomes" id="UP000235371"/>
    </source>
</evidence>
<sequence>MEFGRALGNDEPVIPSFPNSDYSTGVSGVVGVIWALLRREDRGASYVVPTSLNYYSQCFGVTIQTVKGIVQSPDKEVELRYNVGTRTNGVVELRWLNNPTTLTISLEDP</sequence>
<name>A0A2J6T9U8_9HELO</name>
<keyword evidence="3" id="KW-1185">Reference proteome</keyword>
<dbReference type="InterPro" id="IPR052985">
    <property type="entry name" value="CoA-trans_III_biosynth/detox"/>
</dbReference>
<dbReference type="InParanoid" id="A0A2J6T9U8"/>
<dbReference type="Gene3D" id="3.40.50.10540">
    <property type="entry name" value="Crotonobetainyl-coa:carnitine coa-transferase, domain 1"/>
    <property type="match status" value="1"/>
</dbReference>
<dbReference type="Proteomes" id="UP000235371">
    <property type="component" value="Unassembled WGS sequence"/>
</dbReference>
<dbReference type="OrthoDB" id="2308815at2759"/>
<feature type="region of interest" description="Disordered" evidence="1">
    <location>
        <begin position="1"/>
        <end position="22"/>
    </location>
</feature>
<proteinExistence type="predicted"/>
<dbReference type="RefSeq" id="XP_024736708.1">
    <property type="nucleotide sequence ID" value="XM_024888561.1"/>
</dbReference>
<dbReference type="InterPro" id="IPR023606">
    <property type="entry name" value="CoA-Trfase_III_dom_1_sf"/>
</dbReference>
<dbReference type="GeneID" id="36596637"/>
<evidence type="ECO:0000256" key="1">
    <source>
        <dbReference type="SAM" id="MobiDB-lite"/>
    </source>
</evidence>
<gene>
    <name evidence="2" type="ORF">K444DRAFT_722545</name>
</gene>
<dbReference type="AlphaFoldDB" id="A0A2J6T9U8"/>
<dbReference type="EMBL" id="KZ613803">
    <property type="protein sequence ID" value="PMD59804.1"/>
    <property type="molecule type" value="Genomic_DNA"/>
</dbReference>
<dbReference type="SUPFAM" id="SSF89796">
    <property type="entry name" value="CoA-transferase family III (CaiB/BaiF)"/>
    <property type="match status" value="1"/>
</dbReference>
<dbReference type="PANTHER" id="PTHR48229:SF2">
    <property type="entry name" value="CAIB_BAIF FAMILY PROTEIN"/>
    <property type="match status" value="1"/>
</dbReference>
<dbReference type="PANTHER" id="PTHR48229">
    <property type="entry name" value="CAIB/BAIF FAMILY ENZYME (AFU_ORTHOLOGUE AFUA_1G05360)-RELATED"/>
    <property type="match status" value="1"/>
</dbReference>